<gene>
    <name evidence="6" type="ORF">SAMN00768000_0398</name>
</gene>
<name>A0A1W1W7Z7_SULTA</name>
<dbReference type="InterPro" id="IPR009061">
    <property type="entry name" value="DNA-bd_dom_put_sf"/>
</dbReference>
<dbReference type="CDD" id="cd00592">
    <property type="entry name" value="HTH_MerR-like"/>
    <property type="match status" value="1"/>
</dbReference>
<dbReference type="Proteomes" id="UP000192660">
    <property type="component" value="Unassembled WGS sequence"/>
</dbReference>
<keyword evidence="3" id="KW-0238">DNA-binding</keyword>
<evidence type="ECO:0000313" key="6">
    <source>
        <dbReference type="EMBL" id="SMC02180.1"/>
    </source>
</evidence>
<dbReference type="GO" id="GO:0003700">
    <property type="term" value="F:DNA-binding transcription factor activity"/>
    <property type="evidence" value="ECO:0007669"/>
    <property type="project" value="InterPro"/>
</dbReference>
<dbReference type="Gene3D" id="1.10.1660.10">
    <property type="match status" value="1"/>
</dbReference>
<dbReference type="AlphaFoldDB" id="A0A1W1W7Z7"/>
<dbReference type="SUPFAM" id="SSF46955">
    <property type="entry name" value="Putative DNA-binding domain"/>
    <property type="match status" value="1"/>
</dbReference>
<dbReference type="RefSeq" id="WP_020376271.1">
    <property type="nucleotide sequence ID" value="NZ_FWWY01000001.1"/>
</dbReference>
<keyword evidence="2" id="KW-0805">Transcription regulation</keyword>
<keyword evidence="7" id="KW-1185">Reference proteome</keyword>
<evidence type="ECO:0000313" key="7">
    <source>
        <dbReference type="Proteomes" id="UP000192660"/>
    </source>
</evidence>
<evidence type="ECO:0000256" key="4">
    <source>
        <dbReference type="ARBA" id="ARBA00023163"/>
    </source>
</evidence>
<evidence type="ECO:0000256" key="1">
    <source>
        <dbReference type="ARBA" id="ARBA00022491"/>
    </source>
</evidence>
<evidence type="ECO:0000256" key="2">
    <source>
        <dbReference type="ARBA" id="ARBA00023015"/>
    </source>
</evidence>
<dbReference type="PANTHER" id="PTHR30204:SF69">
    <property type="entry name" value="MERR-FAMILY TRANSCRIPTIONAL REGULATOR"/>
    <property type="match status" value="1"/>
</dbReference>
<proteinExistence type="predicted"/>
<organism evidence="6 7">
    <name type="scientific">Sulfobacillus thermosulfidooxidans (strain DSM 9293 / VKM B-1269 / AT-1)</name>
    <dbReference type="NCBI Taxonomy" id="929705"/>
    <lineage>
        <taxon>Bacteria</taxon>
        <taxon>Bacillati</taxon>
        <taxon>Bacillota</taxon>
        <taxon>Clostridia</taxon>
        <taxon>Eubacteriales</taxon>
        <taxon>Clostridiales Family XVII. Incertae Sedis</taxon>
        <taxon>Sulfobacillus</taxon>
    </lineage>
</organism>
<dbReference type="OrthoDB" id="9773308at2"/>
<dbReference type="GO" id="GO:0003677">
    <property type="term" value="F:DNA binding"/>
    <property type="evidence" value="ECO:0007669"/>
    <property type="project" value="UniProtKB-KW"/>
</dbReference>
<evidence type="ECO:0000256" key="3">
    <source>
        <dbReference type="ARBA" id="ARBA00023125"/>
    </source>
</evidence>
<dbReference type="Pfam" id="PF13411">
    <property type="entry name" value="MerR_1"/>
    <property type="match status" value="1"/>
</dbReference>
<protein>
    <submittedName>
        <fullName evidence="6">MerR HTH family regulatory protein</fullName>
    </submittedName>
</protein>
<sequence>MTRPEGFPTAQVERLTGINAKTLHFWDRSGFLSPSLVQAHGTGSRRVYSFRDLVALRVAAQLRDAGISLQSLRKVVAVLRDMCSLENPLAETYLITNGHDVFEKRGDEVMSVLRQPGQSVFSFVIDLTRTVEQLQADIRQTQTA</sequence>
<accession>A0A1W1W7Z7</accession>
<dbReference type="InterPro" id="IPR000551">
    <property type="entry name" value="MerR-type_HTH_dom"/>
</dbReference>
<dbReference type="InterPro" id="IPR047057">
    <property type="entry name" value="MerR_fam"/>
</dbReference>
<evidence type="ECO:0000259" key="5">
    <source>
        <dbReference type="PROSITE" id="PS50937"/>
    </source>
</evidence>
<reference evidence="7" key="1">
    <citation type="submission" date="2017-04" db="EMBL/GenBank/DDBJ databases">
        <authorList>
            <person name="Varghese N."/>
            <person name="Submissions S."/>
        </authorList>
    </citation>
    <scope>NUCLEOTIDE SEQUENCE [LARGE SCALE GENOMIC DNA]</scope>
    <source>
        <strain evidence="7">DSM 9293</strain>
    </source>
</reference>
<dbReference type="EMBL" id="FWWY01000001">
    <property type="protein sequence ID" value="SMC02180.1"/>
    <property type="molecule type" value="Genomic_DNA"/>
</dbReference>
<dbReference type="SMART" id="SM00422">
    <property type="entry name" value="HTH_MERR"/>
    <property type="match status" value="1"/>
</dbReference>
<dbReference type="PROSITE" id="PS50937">
    <property type="entry name" value="HTH_MERR_2"/>
    <property type="match status" value="1"/>
</dbReference>
<keyword evidence="1" id="KW-0678">Repressor</keyword>
<keyword evidence="4" id="KW-0804">Transcription</keyword>
<dbReference type="PANTHER" id="PTHR30204">
    <property type="entry name" value="REDOX-CYCLING DRUG-SENSING TRANSCRIPTIONAL ACTIVATOR SOXR"/>
    <property type="match status" value="1"/>
</dbReference>
<feature type="domain" description="HTH merR-type" evidence="5">
    <location>
        <begin position="6"/>
        <end position="78"/>
    </location>
</feature>